<comment type="caution">
    <text evidence="1">The sequence shown here is derived from an EMBL/GenBank/DDBJ whole genome shotgun (WGS) entry which is preliminary data.</text>
</comment>
<dbReference type="OrthoDB" id="10427719at2759"/>
<dbReference type="AlphaFoldDB" id="A0A4Y9Y402"/>
<organism evidence="1 2">
    <name type="scientific">Dentipellis fragilis</name>
    <dbReference type="NCBI Taxonomy" id="205917"/>
    <lineage>
        <taxon>Eukaryota</taxon>
        <taxon>Fungi</taxon>
        <taxon>Dikarya</taxon>
        <taxon>Basidiomycota</taxon>
        <taxon>Agaricomycotina</taxon>
        <taxon>Agaricomycetes</taxon>
        <taxon>Russulales</taxon>
        <taxon>Hericiaceae</taxon>
        <taxon>Dentipellis</taxon>
    </lineage>
</organism>
<evidence type="ECO:0000313" key="1">
    <source>
        <dbReference type="EMBL" id="TFY57095.1"/>
    </source>
</evidence>
<gene>
    <name evidence="1" type="ORF">EVG20_g8676</name>
</gene>
<dbReference type="Proteomes" id="UP000298327">
    <property type="component" value="Unassembled WGS sequence"/>
</dbReference>
<sequence>MSLIPALDADCTSIILDHLDNSALSAFACTSHAAVVPMRLRLSRSLHFTGVGSAITGLTFVQNHSLVHAVRAVIFGMLKEGWVPPLVALIADVLAFATNLMRFHAKEFAELVIADPRVTDIVVSSKPGLMHLHLHGLLREDLEDIQGVRGIRPVTFGVQDNDFKIDCAKYIAAIISGNALRLDTDVSPCLLVSRPTLHNLAFLSEEVGRVFPNIQQQHLWRTNIFPLEKRERLGPYGPPLARALMLPVPWYHDFASLRSLVIQTTMVAFHVEALTALLRQSPLRDLSLSQVSIGRPQYQSPPSDIGIATYPLLSNIVSNANSLRRLDMRLKFNIPYDPVFVVPHATFRVPETSELTYLSISVKQTVDKVHVDRDLFLAIFQAWFRSLPTLAYMRVEIDFIETRWKRRCPTSGTGSLNGDPRSIIVPYDKRGSYIPIPRPEYEDKLYSVKDDETCSLTARYIESRRSQDWIDHLRSNELEEFTT</sequence>
<dbReference type="EMBL" id="SEOQ01000776">
    <property type="protein sequence ID" value="TFY57095.1"/>
    <property type="molecule type" value="Genomic_DNA"/>
</dbReference>
<proteinExistence type="predicted"/>
<protein>
    <recommendedName>
        <fullName evidence="3">F-box domain-containing protein</fullName>
    </recommendedName>
</protein>
<keyword evidence="2" id="KW-1185">Reference proteome</keyword>
<evidence type="ECO:0000313" key="2">
    <source>
        <dbReference type="Proteomes" id="UP000298327"/>
    </source>
</evidence>
<reference evidence="1 2" key="1">
    <citation type="submission" date="2019-02" db="EMBL/GenBank/DDBJ databases">
        <title>Genome sequencing of the rare red list fungi Dentipellis fragilis.</title>
        <authorList>
            <person name="Buettner E."/>
            <person name="Kellner H."/>
        </authorList>
    </citation>
    <scope>NUCLEOTIDE SEQUENCE [LARGE SCALE GENOMIC DNA]</scope>
    <source>
        <strain evidence="1 2">DSM 105465</strain>
    </source>
</reference>
<name>A0A4Y9Y402_9AGAM</name>
<evidence type="ECO:0008006" key="3">
    <source>
        <dbReference type="Google" id="ProtNLM"/>
    </source>
</evidence>
<accession>A0A4Y9Y402</accession>